<dbReference type="PROSITE" id="PS00063">
    <property type="entry name" value="ALDOKETO_REDUCTASE_3"/>
    <property type="match status" value="1"/>
</dbReference>
<reference evidence="9" key="2">
    <citation type="submission" date="2016-11" db="EMBL/GenBank/DDBJ databases">
        <authorList>
            <person name="Jaros S."/>
            <person name="Januszkiewicz K."/>
            <person name="Wedrychowicz H."/>
        </authorList>
    </citation>
    <scope>NUCLEOTIDE SEQUENCE [LARGE SCALE GENOMIC DNA]</scope>
    <source>
        <strain evidence="9">DSM 27989</strain>
    </source>
</reference>
<keyword evidence="11" id="KW-1185">Reference proteome</keyword>
<feature type="active site" description="Proton donor" evidence="4">
    <location>
        <position position="56"/>
    </location>
</feature>
<dbReference type="InterPro" id="IPR018170">
    <property type="entry name" value="Aldo/ket_reductase_CS"/>
</dbReference>
<evidence type="ECO:0000256" key="3">
    <source>
        <dbReference type="ARBA" id="ARBA00023002"/>
    </source>
</evidence>
<reference evidence="8" key="1">
    <citation type="journal article" date="2014" name="Int. J. Syst. Evol. Microbiol.">
        <title>Complete genome of a new Firmicutes species belonging to the dominant human colonic microbiota ('Ruminococcus bicirculans') reveals two chromosomes and a selective capacity to utilize plant glucans.</title>
        <authorList>
            <consortium name="NISC Comparative Sequencing Program"/>
            <person name="Wegmann U."/>
            <person name="Louis P."/>
            <person name="Goesmann A."/>
            <person name="Henrissat B."/>
            <person name="Duncan S.H."/>
            <person name="Flint H.J."/>
        </authorList>
    </citation>
    <scope>NUCLEOTIDE SEQUENCE</scope>
    <source>
        <strain evidence="8">CGMCC 1.12707</strain>
    </source>
</reference>
<dbReference type="PIRSF" id="PIRSF000097">
    <property type="entry name" value="AKR"/>
    <property type="match status" value="1"/>
</dbReference>
<dbReference type="GO" id="GO:0016616">
    <property type="term" value="F:oxidoreductase activity, acting on the CH-OH group of donors, NAD or NADP as acceptor"/>
    <property type="evidence" value="ECO:0007669"/>
    <property type="project" value="UniProtKB-ARBA"/>
</dbReference>
<dbReference type="AlphaFoldDB" id="A0A1M7CS00"/>
<dbReference type="Proteomes" id="UP000184120">
    <property type="component" value="Unassembled WGS sequence"/>
</dbReference>
<dbReference type="Pfam" id="PF00248">
    <property type="entry name" value="Aldo_ket_red"/>
    <property type="match status" value="1"/>
</dbReference>
<dbReference type="SUPFAM" id="SSF51430">
    <property type="entry name" value="NAD(P)-linked oxidoreductase"/>
    <property type="match status" value="1"/>
</dbReference>
<gene>
    <name evidence="8" type="primary">yvgN</name>
    <name evidence="8" type="ORF">GCM10010984_13240</name>
    <name evidence="9" type="ORF">SAMN05443634_11513</name>
</gene>
<proteinExistence type="inferred from homology"/>
<evidence type="ECO:0000259" key="7">
    <source>
        <dbReference type="Pfam" id="PF00248"/>
    </source>
</evidence>
<feature type="site" description="Lowers pKa of active site Tyr" evidence="6">
    <location>
        <position position="81"/>
    </location>
</feature>
<dbReference type="STRING" id="1434701.SAMN05443634_11513"/>
<keyword evidence="2" id="KW-0521">NADP</keyword>
<evidence type="ECO:0000256" key="6">
    <source>
        <dbReference type="PIRSR" id="PIRSR000097-3"/>
    </source>
</evidence>
<dbReference type="InterPro" id="IPR023210">
    <property type="entry name" value="NADP_OxRdtase_dom"/>
</dbReference>
<organism evidence="9 10">
    <name type="scientific">Chishuiella changwenlii</name>
    <dbReference type="NCBI Taxonomy" id="1434701"/>
    <lineage>
        <taxon>Bacteria</taxon>
        <taxon>Pseudomonadati</taxon>
        <taxon>Bacteroidota</taxon>
        <taxon>Flavobacteriia</taxon>
        <taxon>Flavobacteriales</taxon>
        <taxon>Weeksellaceae</taxon>
        <taxon>Chishuiella</taxon>
    </lineage>
</organism>
<name>A0A1M7CS00_9FLAO</name>
<reference evidence="11" key="4">
    <citation type="journal article" date="2019" name="Int. J. Syst. Evol. Microbiol.">
        <title>The Global Catalogue of Microorganisms (GCM) 10K type strain sequencing project: providing services to taxonomists for standard genome sequencing and annotation.</title>
        <authorList>
            <consortium name="The Broad Institute Genomics Platform"/>
            <consortium name="The Broad Institute Genome Sequencing Center for Infectious Disease"/>
            <person name="Wu L."/>
            <person name="Ma J."/>
        </authorList>
    </citation>
    <scope>NUCLEOTIDE SEQUENCE [LARGE SCALE GENOMIC DNA]</scope>
    <source>
        <strain evidence="11">CGMCC 1.12707</strain>
    </source>
</reference>
<evidence type="ECO:0000256" key="4">
    <source>
        <dbReference type="PIRSR" id="PIRSR000097-1"/>
    </source>
</evidence>
<dbReference type="EMBL" id="BMFL01000008">
    <property type="protein sequence ID" value="GGE97107.1"/>
    <property type="molecule type" value="Genomic_DNA"/>
</dbReference>
<dbReference type="InterPro" id="IPR020471">
    <property type="entry name" value="AKR"/>
</dbReference>
<evidence type="ECO:0000313" key="11">
    <source>
        <dbReference type="Proteomes" id="UP000650994"/>
    </source>
</evidence>
<dbReference type="Gene3D" id="3.20.20.100">
    <property type="entry name" value="NADP-dependent oxidoreductase domain"/>
    <property type="match status" value="1"/>
</dbReference>
<reference evidence="10" key="3">
    <citation type="submission" date="2016-11" db="EMBL/GenBank/DDBJ databases">
        <authorList>
            <person name="Varghese N."/>
            <person name="Submissions S."/>
        </authorList>
    </citation>
    <scope>NUCLEOTIDE SEQUENCE [LARGE SCALE GENOMIC DNA]</scope>
    <source>
        <strain evidence="10">DSM 27989</strain>
    </source>
</reference>
<evidence type="ECO:0000313" key="8">
    <source>
        <dbReference type="EMBL" id="GGE97107.1"/>
    </source>
</evidence>
<dbReference type="PANTHER" id="PTHR43827:SF3">
    <property type="entry name" value="NADP-DEPENDENT OXIDOREDUCTASE DOMAIN-CONTAINING PROTEIN"/>
    <property type="match status" value="1"/>
</dbReference>
<dbReference type="PANTHER" id="PTHR43827">
    <property type="entry name" value="2,5-DIKETO-D-GLUCONIC ACID REDUCTASE"/>
    <property type="match status" value="1"/>
</dbReference>
<feature type="domain" description="NADP-dependent oxidoreductase" evidence="7">
    <location>
        <begin position="27"/>
        <end position="264"/>
    </location>
</feature>
<dbReference type="FunFam" id="3.20.20.100:FF:000015">
    <property type="entry name" value="Oxidoreductase, aldo/keto reductase family"/>
    <property type="match status" value="1"/>
</dbReference>
<dbReference type="PROSITE" id="PS00798">
    <property type="entry name" value="ALDOKETO_REDUCTASE_1"/>
    <property type="match status" value="1"/>
</dbReference>
<reference evidence="8" key="5">
    <citation type="submission" date="2024-05" db="EMBL/GenBank/DDBJ databases">
        <authorList>
            <person name="Sun Q."/>
            <person name="Zhou Y."/>
        </authorList>
    </citation>
    <scope>NUCLEOTIDE SEQUENCE</scope>
    <source>
        <strain evidence="8">CGMCC 1.12707</strain>
    </source>
</reference>
<dbReference type="RefSeq" id="WP_072934001.1">
    <property type="nucleotide sequence ID" value="NZ_BMFL01000008.1"/>
</dbReference>
<keyword evidence="3" id="KW-0560">Oxidoreductase</keyword>
<accession>A0A1M7CS00</accession>
<dbReference type="EMBL" id="FRBH01000015">
    <property type="protein sequence ID" value="SHL70006.1"/>
    <property type="molecule type" value="Genomic_DNA"/>
</dbReference>
<dbReference type="PRINTS" id="PR00069">
    <property type="entry name" value="ALDKETRDTASE"/>
</dbReference>
<feature type="binding site" evidence="5">
    <location>
        <position position="114"/>
    </location>
    <ligand>
        <name>substrate</name>
    </ligand>
</feature>
<comment type="similarity">
    <text evidence="1">Belongs to the aldo/keto reductase family.</text>
</comment>
<evidence type="ECO:0000313" key="9">
    <source>
        <dbReference type="EMBL" id="SHL70006.1"/>
    </source>
</evidence>
<evidence type="ECO:0000313" key="10">
    <source>
        <dbReference type="Proteomes" id="UP000184120"/>
    </source>
</evidence>
<dbReference type="InterPro" id="IPR036812">
    <property type="entry name" value="NAD(P)_OxRdtase_dom_sf"/>
</dbReference>
<dbReference type="Proteomes" id="UP000650994">
    <property type="component" value="Unassembled WGS sequence"/>
</dbReference>
<protein>
    <submittedName>
        <fullName evidence="9">Aldo/keto reductase</fullName>
    </submittedName>
    <submittedName>
        <fullName evidence="8">Glyoxal reductase</fullName>
    </submittedName>
</protein>
<sequence length="283" mass="32588">MDKLTDINGRIKLNNGVEMPYFGLGVYKTNNGEELNNAIHTAVENGYRLIDTASYYNNEDGVGKAIKSLDVDRSELFITTKVWIEDCGYDKTLKAFEKSLKNLDLDYIDLYLIHWPVPELYLESWKAFEELYKNGLVKAIGISNGLQHHIEEVKNIAEIPPMVLQNEFHPRLIQQDLVDFCKTENIAYQAWSPLMRGRILDNELLLDISKKYNKNPAQIILRWDLQKGVATIPKSVNSSRIIENANIFDFELSDDDIKQIDSLDNDERTGAHPDHFIEHFAKK</sequence>
<dbReference type="OrthoDB" id="9804790at2"/>
<evidence type="ECO:0000256" key="1">
    <source>
        <dbReference type="ARBA" id="ARBA00007905"/>
    </source>
</evidence>
<evidence type="ECO:0000256" key="5">
    <source>
        <dbReference type="PIRSR" id="PIRSR000097-2"/>
    </source>
</evidence>
<evidence type="ECO:0000256" key="2">
    <source>
        <dbReference type="ARBA" id="ARBA00022857"/>
    </source>
</evidence>